<dbReference type="GO" id="GO:0005739">
    <property type="term" value="C:mitochondrion"/>
    <property type="evidence" value="ECO:0007669"/>
    <property type="project" value="TreeGrafter"/>
</dbReference>
<evidence type="ECO:0000313" key="6">
    <source>
        <dbReference type="EMBL" id="CEK90378.1"/>
    </source>
</evidence>
<keyword evidence="2" id="KW-0489">Methyltransferase</keyword>
<dbReference type="GO" id="GO:0016279">
    <property type="term" value="F:protein-lysine N-methyltransferase activity"/>
    <property type="evidence" value="ECO:0007669"/>
    <property type="project" value="InterPro"/>
</dbReference>
<dbReference type="InterPro" id="IPR029063">
    <property type="entry name" value="SAM-dependent_MTases_sf"/>
</dbReference>
<feature type="transmembrane region" description="Helical" evidence="5">
    <location>
        <begin position="44"/>
        <end position="66"/>
    </location>
</feature>
<evidence type="ECO:0000256" key="4">
    <source>
        <dbReference type="ARBA" id="ARBA00022691"/>
    </source>
</evidence>
<dbReference type="PANTHER" id="PTHR13610:SF9">
    <property type="entry name" value="FI06469P"/>
    <property type="match status" value="1"/>
</dbReference>
<dbReference type="EMBL" id="HACG01043513">
    <property type="protein sequence ID" value="CEK90378.1"/>
    <property type="molecule type" value="Transcribed_RNA"/>
</dbReference>
<keyword evidence="5" id="KW-1133">Transmembrane helix</keyword>
<reference evidence="6" key="1">
    <citation type="submission" date="2014-12" db="EMBL/GenBank/DDBJ databases">
        <title>Insight into the proteome of Arion vulgaris.</title>
        <authorList>
            <person name="Aradska J."/>
            <person name="Bulat T."/>
            <person name="Smidak R."/>
            <person name="Sarate P."/>
            <person name="Gangsoo J."/>
            <person name="Sialana F."/>
            <person name="Bilban M."/>
            <person name="Lubec G."/>
        </authorList>
    </citation>
    <scope>NUCLEOTIDE SEQUENCE</scope>
    <source>
        <tissue evidence="6">Skin</tissue>
    </source>
</reference>
<name>A0A0B7BBG5_9EUPU</name>
<keyword evidence="5" id="KW-0472">Membrane</keyword>
<proteinExistence type="inferred from homology"/>
<dbReference type="InterPro" id="IPR026170">
    <property type="entry name" value="FAM173A/B"/>
</dbReference>
<protein>
    <recommendedName>
        <fullName evidence="7">Methyltransferase domain-containing protein</fullName>
    </recommendedName>
</protein>
<evidence type="ECO:0000256" key="3">
    <source>
        <dbReference type="ARBA" id="ARBA00022679"/>
    </source>
</evidence>
<accession>A0A0B7BBG5</accession>
<dbReference type="AlphaFoldDB" id="A0A0B7BBG5"/>
<evidence type="ECO:0000256" key="1">
    <source>
        <dbReference type="ARBA" id="ARBA00010633"/>
    </source>
</evidence>
<evidence type="ECO:0008006" key="7">
    <source>
        <dbReference type="Google" id="ProtNLM"/>
    </source>
</evidence>
<keyword evidence="3" id="KW-0808">Transferase</keyword>
<keyword evidence="4" id="KW-0949">S-adenosyl-L-methionine</keyword>
<dbReference type="PANTHER" id="PTHR13610">
    <property type="entry name" value="METHYLTRANSFERASE DOMAIN-CONTAINING PROTEIN"/>
    <property type="match status" value="1"/>
</dbReference>
<dbReference type="Gene3D" id="3.40.50.150">
    <property type="entry name" value="Vaccinia Virus protein VP39"/>
    <property type="match status" value="1"/>
</dbReference>
<evidence type="ECO:0000256" key="5">
    <source>
        <dbReference type="SAM" id="Phobius"/>
    </source>
</evidence>
<dbReference type="SUPFAM" id="SSF53335">
    <property type="entry name" value="S-adenosyl-L-methionine-dependent methyltransferases"/>
    <property type="match status" value="1"/>
</dbReference>
<dbReference type="GO" id="GO:1905706">
    <property type="term" value="P:regulation of mitochondrial ATP synthesis coupled proton transport"/>
    <property type="evidence" value="ECO:0007669"/>
    <property type="project" value="TreeGrafter"/>
</dbReference>
<sequence>MATITELSVPVRSMKPVDTECDFCNEIAEAGKNSKPPKLSGKGIILLGISGAVFAGVTAILAPFVIPGMRRFALPYIPASPAQINNVMQALAGRSGSLIDIGSGDGRITMTAAMKGFNAYGVELNMWLVLYSKWVAWRRGLHHQATFFRRNLWKTDLSNYSNIVIFGVETMMQPLEQKLQLEMAADTRIVACRFPLPSWQPVLTLGEGQIHKLSCSKHWELYEGHERYINNHITGKMTGHAEQ</sequence>
<gene>
    <name evidence="6" type="primary">ORF176471</name>
</gene>
<dbReference type="GO" id="GO:0032259">
    <property type="term" value="P:methylation"/>
    <property type="evidence" value="ECO:0007669"/>
    <property type="project" value="UniProtKB-KW"/>
</dbReference>
<comment type="similarity">
    <text evidence="1">Belongs to the ANT/ATPSC lysine N-methyltransferase family.</text>
</comment>
<keyword evidence="5" id="KW-0812">Transmembrane</keyword>
<organism evidence="6">
    <name type="scientific">Arion vulgaris</name>
    <dbReference type="NCBI Taxonomy" id="1028688"/>
    <lineage>
        <taxon>Eukaryota</taxon>
        <taxon>Metazoa</taxon>
        <taxon>Spiralia</taxon>
        <taxon>Lophotrochozoa</taxon>
        <taxon>Mollusca</taxon>
        <taxon>Gastropoda</taxon>
        <taxon>Heterobranchia</taxon>
        <taxon>Euthyneura</taxon>
        <taxon>Panpulmonata</taxon>
        <taxon>Eupulmonata</taxon>
        <taxon>Stylommatophora</taxon>
        <taxon>Helicina</taxon>
        <taxon>Arionoidea</taxon>
        <taxon>Arionidae</taxon>
        <taxon>Arion</taxon>
    </lineage>
</organism>
<evidence type="ECO:0000256" key="2">
    <source>
        <dbReference type="ARBA" id="ARBA00022603"/>
    </source>
</evidence>